<dbReference type="Pfam" id="PF01610">
    <property type="entry name" value="DDE_Tnp_ISL3"/>
    <property type="match status" value="1"/>
</dbReference>
<dbReference type="InterPro" id="IPR002560">
    <property type="entry name" value="Transposase_DDE"/>
</dbReference>
<dbReference type="EMBL" id="CP151407">
    <property type="protein sequence ID" value="WZJ23363.1"/>
    <property type="molecule type" value="Genomic_DNA"/>
</dbReference>
<evidence type="ECO:0000313" key="3">
    <source>
        <dbReference type="EMBL" id="WZJ23363.1"/>
    </source>
</evidence>
<sequence length="451" mass="52795">MTGILNLPGLRELDRKELEDEYHVKAEPAAISRLCPHCGELHRVQRHGSRSMFVRDLTSHGKRVMIHLDAPRLICMVCRKTFMAVIQEVDENYQMTERLVRWIGRQSLEYTYAELAKQIGIDEKSVRTIFDTYVAKLEKDFRRETPAWLGIDEIKLGRFRAIFTNLQDKTLVDMLPDRYYTSIVKFLESLPNREKIEYVSTDLWRPYRLAVQKVLPNAKLVADKFHVVSKANAAVDTVRRSIAKADQKKQGKGLKKAHKLFDKRAADLNDEQYLTVSGWLNCFPLLAAAYDLKERLYAVYEVETKEEAWAAYLNWEASIPPELAKPFKPVKTAFRNWKPYILNYFDNERITNAFTESFNAKVRRVYRNGHGYTFERLRAKVLFTDRLQKRIPIQEKVKVKKQRFEDISMGRMTYFMMGSFDDDYDVKIKTRMGNVGTDLPTLLELLDTDDF</sequence>
<dbReference type="RefSeq" id="WP_341744702.1">
    <property type="nucleotide sequence ID" value="NZ_CP151407.1"/>
</dbReference>
<name>A0ABZ2XL72_9RHOO</name>
<dbReference type="InterPro" id="IPR029261">
    <property type="entry name" value="Transposase_Znf"/>
</dbReference>
<evidence type="ECO:0000259" key="1">
    <source>
        <dbReference type="Pfam" id="PF01610"/>
    </source>
</evidence>
<accession>A0ABZ2XL72</accession>
<organism evidence="3 4">
    <name type="scientific">Azonexus hydrophilus</name>
    <dbReference type="NCBI Taxonomy" id="418702"/>
    <lineage>
        <taxon>Bacteria</taxon>
        <taxon>Pseudomonadati</taxon>
        <taxon>Pseudomonadota</taxon>
        <taxon>Betaproteobacteria</taxon>
        <taxon>Rhodocyclales</taxon>
        <taxon>Azonexaceae</taxon>
        <taxon>Azonexus</taxon>
    </lineage>
</organism>
<reference evidence="3 4" key="1">
    <citation type="submission" date="2024-04" db="EMBL/GenBank/DDBJ databases">
        <title>Dissimilatory iodate-reducing microorganisms contribute to the enrichment of iodine in groundwater.</title>
        <authorList>
            <person name="Jiang Z."/>
        </authorList>
    </citation>
    <scope>NUCLEOTIDE SEQUENCE [LARGE SCALE GENOMIC DNA]</scope>
    <source>
        <strain evidence="3 4">NCP973</strain>
        <plasmid evidence="3 4">unnamed1</plasmid>
    </source>
</reference>
<keyword evidence="4" id="KW-1185">Reference proteome</keyword>
<evidence type="ECO:0000259" key="2">
    <source>
        <dbReference type="Pfam" id="PF14690"/>
    </source>
</evidence>
<geneLocation type="plasmid" evidence="3 4">
    <name>unnamed1</name>
</geneLocation>
<dbReference type="NCBIfam" id="NF033550">
    <property type="entry name" value="transpos_ISL3"/>
    <property type="match status" value="1"/>
</dbReference>
<dbReference type="PANTHER" id="PTHR33498">
    <property type="entry name" value="TRANSPOSASE FOR INSERTION SEQUENCE ELEMENT IS1557"/>
    <property type="match status" value="1"/>
</dbReference>
<keyword evidence="3" id="KW-0614">Plasmid</keyword>
<dbReference type="InterPro" id="IPR047951">
    <property type="entry name" value="Transpos_ISL3"/>
</dbReference>
<dbReference type="PANTHER" id="PTHR33498:SF1">
    <property type="entry name" value="TRANSPOSASE FOR INSERTION SEQUENCE ELEMENT IS1557"/>
    <property type="match status" value="1"/>
</dbReference>
<proteinExistence type="predicted"/>
<dbReference type="Proteomes" id="UP001479520">
    <property type="component" value="Plasmid unnamed1"/>
</dbReference>
<dbReference type="Pfam" id="PF14690">
    <property type="entry name" value="Zn_ribbon_ISL3"/>
    <property type="match status" value="1"/>
</dbReference>
<feature type="domain" description="Transposase IS204/IS1001/IS1096/IS1165 zinc-finger" evidence="2">
    <location>
        <begin position="34"/>
        <end position="78"/>
    </location>
</feature>
<gene>
    <name evidence="3" type="ORF">AADV58_18310</name>
</gene>
<protein>
    <submittedName>
        <fullName evidence="3">ISL3 family transposase</fullName>
    </submittedName>
</protein>
<feature type="domain" description="Transposase IS204/IS1001/IS1096/IS1165 DDE" evidence="1">
    <location>
        <begin position="149"/>
        <end position="380"/>
    </location>
</feature>
<evidence type="ECO:0000313" key="4">
    <source>
        <dbReference type="Proteomes" id="UP001479520"/>
    </source>
</evidence>